<sequence length="162" mass="18328">MGRDFSSRINDLKQLIIISGLLKNFNIAPRASAIFANVDDNAWFAEAFINAHYNGIEMPADIDPNKVMTREEFTHYLVSAFETIGQKPMVKIAPVPITDEADINPEYQGSIQRSLLWKINSIRGDEKFNPKSEITREEAAIMLFNAIEYLEAYQKSAETAPE</sequence>
<organism evidence="2 3">
    <name type="scientific">Paenibacillus eucommiae</name>
    <dbReference type="NCBI Taxonomy" id="1355755"/>
    <lineage>
        <taxon>Bacteria</taxon>
        <taxon>Bacillati</taxon>
        <taxon>Bacillota</taxon>
        <taxon>Bacilli</taxon>
        <taxon>Bacillales</taxon>
        <taxon>Paenibacillaceae</taxon>
        <taxon>Paenibacillus</taxon>
    </lineage>
</organism>
<evidence type="ECO:0000259" key="1">
    <source>
        <dbReference type="PROSITE" id="PS51272"/>
    </source>
</evidence>
<proteinExistence type="predicted"/>
<name>A0ABS4IXU0_9BACL</name>
<dbReference type="Proteomes" id="UP001519287">
    <property type="component" value="Unassembled WGS sequence"/>
</dbReference>
<dbReference type="Pfam" id="PF00395">
    <property type="entry name" value="SLH"/>
    <property type="match status" value="1"/>
</dbReference>
<comment type="caution">
    <text evidence="2">The sequence shown here is derived from an EMBL/GenBank/DDBJ whole genome shotgun (WGS) entry which is preliminary data.</text>
</comment>
<reference evidence="2 3" key="1">
    <citation type="submission" date="2021-03" db="EMBL/GenBank/DDBJ databases">
        <title>Genomic Encyclopedia of Type Strains, Phase IV (KMG-IV): sequencing the most valuable type-strain genomes for metagenomic binning, comparative biology and taxonomic classification.</title>
        <authorList>
            <person name="Goeker M."/>
        </authorList>
    </citation>
    <scope>NUCLEOTIDE SEQUENCE [LARGE SCALE GENOMIC DNA]</scope>
    <source>
        <strain evidence="2 3">DSM 26048</strain>
    </source>
</reference>
<evidence type="ECO:0000313" key="3">
    <source>
        <dbReference type="Proteomes" id="UP001519287"/>
    </source>
</evidence>
<dbReference type="RefSeq" id="WP_209972443.1">
    <property type="nucleotide sequence ID" value="NZ_JAGGLB010000010.1"/>
</dbReference>
<gene>
    <name evidence="2" type="ORF">J2Z66_003313</name>
</gene>
<dbReference type="EMBL" id="JAGGLB010000010">
    <property type="protein sequence ID" value="MBP1991706.1"/>
    <property type="molecule type" value="Genomic_DNA"/>
</dbReference>
<keyword evidence="3" id="KW-1185">Reference proteome</keyword>
<accession>A0ABS4IXU0</accession>
<evidence type="ECO:0000313" key="2">
    <source>
        <dbReference type="EMBL" id="MBP1991706.1"/>
    </source>
</evidence>
<feature type="domain" description="SLH" evidence="1">
    <location>
        <begin position="94"/>
        <end position="157"/>
    </location>
</feature>
<dbReference type="PROSITE" id="PS51272">
    <property type="entry name" value="SLH"/>
    <property type="match status" value="1"/>
</dbReference>
<dbReference type="InterPro" id="IPR001119">
    <property type="entry name" value="SLH_dom"/>
</dbReference>
<protein>
    <recommendedName>
        <fullName evidence="1">SLH domain-containing protein</fullName>
    </recommendedName>
</protein>